<dbReference type="RefSeq" id="WP_305932081.1">
    <property type="nucleotide sequence ID" value="NZ_JAVAIM010000001.1"/>
</dbReference>
<name>A0ABT9HNJ8_9SPHN</name>
<organism evidence="1 2">
    <name type="scientific">Qipengyuania profundimaris</name>
    <dbReference type="NCBI Taxonomy" id="3067652"/>
    <lineage>
        <taxon>Bacteria</taxon>
        <taxon>Pseudomonadati</taxon>
        <taxon>Pseudomonadota</taxon>
        <taxon>Alphaproteobacteria</taxon>
        <taxon>Sphingomonadales</taxon>
        <taxon>Erythrobacteraceae</taxon>
        <taxon>Qipengyuania</taxon>
    </lineage>
</organism>
<comment type="caution">
    <text evidence="1">The sequence shown here is derived from an EMBL/GenBank/DDBJ whole genome shotgun (WGS) entry which is preliminary data.</text>
</comment>
<evidence type="ECO:0000313" key="1">
    <source>
        <dbReference type="EMBL" id="MDP4574706.1"/>
    </source>
</evidence>
<reference evidence="1 2" key="1">
    <citation type="submission" date="2023-08" db="EMBL/GenBank/DDBJ databases">
        <title>genomic of G39.</title>
        <authorList>
            <person name="Wang Y."/>
        </authorList>
    </citation>
    <scope>NUCLEOTIDE SEQUENCE [LARGE SCALE GENOMIC DNA]</scope>
    <source>
        <strain evidence="1 2">G39</strain>
    </source>
</reference>
<protein>
    <submittedName>
        <fullName evidence="1">EcsC family protein</fullName>
    </submittedName>
</protein>
<dbReference type="Proteomes" id="UP001240639">
    <property type="component" value="Unassembled WGS sequence"/>
</dbReference>
<dbReference type="Pfam" id="PF12787">
    <property type="entry name" value="EcsC"/>
    <property type="match status" value="1"/>
</dbReference>
<proteinExistence type="predicted"/>
<dbReference type="EMBL" id="JAVAIM010000001">
    <property type="protein sequence ID" value="MDP4574706.1"/>
    <property type="molecule type" value="Genomic_DNA"/>
</dbReference>
<keyword evidence="2" id="KW-1185">Reference proteome</keyword>
<sequence>MDIQREQRKFRQSKPSRLGRGIERLTHPLGKTLADLVPKRAVEMILNGLDRAVDAPQLVRFDHDPKDMDAAHRAAEKVTRAARSVSATTGAAAGLGGALSMSADIPATIAIALRVIRDTGRAYGFEGQGEAEKLFRLQILELAALNDPEQRKARIADLEQGIGGEGQLVHADHEHITPIIDQVVERISRALAFASVRNRIGMVVPLVGSVVGGIVNSSFQNDVGKAARFAFQARRLRAEEGVIEG</sequence>
<gene>
    <name evidence="1" type="ORF">Q9K02_06085</name>
</gene>
<accession>A0ABT9HNJ8</accession>
<dbReference type="InterPro" id="IPR024787">
    <property type="entry name" value="EcsC"/>
</dbReference>
<dbReference type="PANTHER" id="PTHR41260">
    <property type="entry name" value="PROTEIN ECSC"/>
    <property type="match status" value="1"/>
</dbReference>
<dbReference type="PANTHER" id="PTHR41260:SF1">
    <property type="entry name" value="PROTEIN ECSC"/>
    <property type="match status" value="1"/>
</dbReference>
<evidence type="ECO:0000313" key="2">
    <source>
        <dbReference type="Proteomes" id="UP001240639"/>
    </source>
</evidence>